<dbReference type="SUPFAM" id="SSF56349">
    <property type="entry name" value="DNA breaking-rejoining enzymes"/>
    <property type="match status" value="1"/>
</dbReference>
<proteinExistence type="predicted"/>
<dbReference type="InterPro" id="IPR011010">
    <property type="entry name" value="DNA_brk_join_enz"/>
</dbReference>
<evidence type="ECO:0000313" key="3">
    <source>
        <dbReference type="Proteomes" id="UP000324222"/>
    </source>
</evidence>
<dbReference type="PANTHER" id="PTHR35617">
    <property type="entry name" value="PHAGE_INTEGRASE DOMAIN-CONTAINING PROTEIN"/>
    <property type="match status" value="1"/>
</dbReference>
<evidence type="ECO:0000256" key="1">
    <source>
        <dbReference type="ARBA" id="ARBA00023172"/>
    </source>
</evidence>
<dbReference type="EMBL" id="VSRR010034761">
    <property type="protein sequence ID" value="MPC72452.1"/>
    <property type="molecule type" value="Genomic_DNA"/>
</dbReference>
<dbReference type="PANTHER" id="PTHR35617:SF3">
    <property type="entry name" value="CORE-BINDING (CB) DOMAIN-CONTAINING PROTEIN"/>
    <property type="match status" value="1"/>
</dbReference>
<dbReference type="GO" id="GO:0006310">
    <property type="term" value="P:DNA recombination"/>
    <property type="evidence" value="ECO:0007669"/>
    <property type="project" value="UniProtKB-KW"/>
</dbReference>
<sequence>MYIGRTEEFRSVENRENGKLFLSFIKPHKHVTKDTVARWIRTVLNMLGADTEKYSADSVRPAAASKAKAMAVLIKHIMAKAGWSREVTFAKYYNKEIIPVHDTF</sequence>
<dbReference type="Proteomes" id="UP000324222">
    <property type="component" value="Unassembled WGS sequence"/>
</dbReference>
<evidence type="ECO:0000313" key="2">
    <source>
        <dbReference type="EMBL" id="MPC72452.1"/>
    </source>
</evidence>
<dbReference type="AlphaFoldDB" id="A0A5B7HME5"/>
<keyword evidence="1" id="KW-0233">DNA recombination</keyword>
<dbReference type="GO" id="GO:0003677">
    <property type="term" value="F:DNA binding"/>
    <property type="evidence" value="ECO:0007669"/>
    <property type="project" value="InterPro"/>
</dbReference>
<reference evidence="2 3" key="1">
    <citation type="submission" date="2019-05" db="EMBL/GenBank/DDBJ databases">
        <title>Another draft genome of Portunus trituberculatus and its Hox gene families provides insights of decapod evolution.</title>
        <authorList>
            <person name="Jeong J.-H."/>
            <person name="Song I."/>
            <person name="Kim S."/>
            <person name="Choi T."/>
            <person name="Kim D."/>
            <person name="Ryu S."/>
            <person name="Kim W."/>
        </authorList>
    </citation>
    <scope>NUCLEOTIDE SEQUENCE [LARGE SCALE GENOMIC DNA]</scope>
    <source>
        <tissue evidence="2">Muscle</tissue>
    </source>
</reference>
<keyword evidence="3" id="KW-1185">Reference proteome</keyword>
<comment type="caution">
    <text evidence="2">The sequence shown here is derived from an EMBL/GenBank/DDBJ whole genome shotgun (WGS) entry which is preliminary data.</text>
</comment>
<gene>
    <name evidence="2" type="ORF">E2C01_066758</name>
</gene>
<dbReference type="Gene3D" id="1.10.443.10">
    <property type="entry name" value="Intergrase catalytic core"/>
    <property type="match status" value="1"/>
</dbReference>
<dbReference type="InterPro" id="IPR013762">
    <property type="entry name" value="Integrase-like_cat_sf"/>
</dbReference>
<accession>A0A5B7HME5</accession>
<name>A0A5B7HME5_PORTR</name>
<protein>
    <submittedName>
        <fullName evidence="2">Uncharacterized protein</fullName>
    </submittedName>
</protein>
<dbReference type="OrthoDB" id="6361724at2759"/>
<dbReference type="GO" id="GO:0015074">
    <property type="term" value="P:DNA integration"/>
    <property type="evidence" value="ECO:0007669"/>
    <property type="project" value="InterPro"/>
</dbReference>
<organism evidence="2 3">
    <name type="scientific">Portunus trituberculatus</name>
    <name type="common">Swimming crab</name>
    <name type="synonym">Neptunus trituberculatus</name>
    <dbReference type="NCBI Taxonomy" id="210409"/>
    <lineage>
        <taxon>Eukaryota</taxon>
        <taxon>Metazoa</taxon>
        <taxon>Ecdysozoa</taxon>
        <taxon>Arthropoda</taxon>
        <taxon>Crustacea</taxon>
        <taxon>Multicrustacea</taxon>
        <taxon>Malacostraca</taxon>
        <taxon>Eumalacostraca</taxon>
        <taxon>Eucarida</taxon>
        <taxon>Decapoda</taxon>
        <taxon>Pleocyemata</taxon>
        <taxon>Brachyura</taxon>
        <taxon>Eubrachyura</taxon>
        <taxon>Portunoidea</taxon>
        <taxon>Portunidae</taxon>
        <taxon>Portuninae</taxon>
        <taxon>Portunus</taxon>
    </lineage>
</organism>